<dbReference type="SUPFAM" id="SSF56112">
    <property type="entry name" value="Protein kinase-like (PK-like)"/>
    <property type="match status" value="1"/>
</dbReference>
<keyword evidence="2" id="KW-0067">ATP-binding</keyword>
<keyword evidence="5" id="KW-0418">Kinase</keyword>
<name>A0A8J5JLI4_HOMAM</name>
<reference evidence="5" key="1">
    <citation type="journal article" date="2021" name="Sci. Adv.">
        <title>The American lobster genome reveals insights on longevity, neural, and immune adaptations.</title>
        <authorList>
            <person name="Polinski J.M."/>
            <person name="Zimin A.V."/>
            <person name="Clark K.F."/>
            <person name="Kohn A.B."/>
            <person name="Sadowski N."/>
            <person name="Timp W."/>
            <person name="Ptitsyn A."/>
            <person name="Khanna P."/>
            <person name="Romanova D.Y."/>
            <person name="Williams P."/>
            <person name="Greenwood S.J."/>
            <person name="Moroz L.L."/>
            <person name="Walt D.R."/>
            <person name="Bodnar A.G."/>
        </authorList>
    </citation>
    <scope>NUCLEOTIDE SEQUENCE</scope>
    <source>
        <strain evidence="5">GMGI-L3</strain>
    </source>
</reference>
<evidence type="ECO:0000256" key="3">
    <source>
        <dbReference type="SAM" id="MobiDB-lite"/>
    </source>
</evidence>
<sequence>MKRLLCCKKPLTDSTPHSPQPTPLPTPTLTTPPLVSLTTPFLVSKSISIPPHTSFPTPRHSPPLTPHPFLPLTTSTRTTLSRMSTSITTLPHCTPSTPPPSSTHTPLISPFPLSLIHSPSCSQPSHCSPHSNSPDYILLSLTEVQIMPIIRRLGEGTFGVVDLIKYNKDLKVLKKMKRVNYATFIEEVKIQRKLDGAGGAPRIHAVCQEDSSVIMDYTGITYDKYINYATTRQKVHTLVKIAEALCEIHQKNIFHNDLKIDNITITVEEKDSTVHIIDFGKATDHEKYINRGKISRYWIAPEFASGGVTSAASDTYSFGQLVRDVRDYITDNGLILELFDKIVDMTTCEDPLHRVPLTEVVRVMNECLPIAN</sequence>
<dbReference type="PANTHER" id="PTHR24418">
    <property type="entry name" value="TYROSINE-PROTEIN KINASE"/>
    <property type="match status" value="1"/>
</dbReference>
<evidence type="ECO:0000256" key="1">
    <source>
        <dbReference type="ARBA" id="ARBA00022741"/>
    </source>
</evidence>
<protein>
    <submittedName>
        <fullName evidence="5">Megakaryocyte-associated tyrosine-protein kinase-like 3</fullName>
    </submittedName>
</protein>
<proteinExistence type="predicted"/>
<dbReference type="Proteomes" id="UP000747542">
    <property type="component" value="Unassembled WGS sequence"/>
</dbReference>
<dbReference type="InterPro" id="IPR050198">
    <property type="entry name" value="Non-receptor_tyrosine_kinases"/>
</dbReference>
<evidence type="ECO:0000259" key="4">
    <source>
        <dbReference type="PROSITE" id="PS50011"/>
    </source>
</evidence>
<dbReference type="PROSITE" id="PS00108">
    <property type="entry name" value="PROTEIN_KINASE_ST"/>
    <property type="match status" value="1"/>
</dbReference>
<accession>A0A8J5JLI4</accession>
<evidence type="ECO:0000313" key="5">
    <source>
        <dbReference type="EMBL" id="KAG7159885.1"/>
    </source>
</evidence>
<comment type="caution">
    <text evidence="5">The sequence shown here is derived from an EMBL/GenBank/DDBJ whole genome shotgun (WGS) entry which is preliminary data.</text>
</comment>
<dbReference type="InterPro" id="IPR000719">
    <property type="entry name" value="Prot_kinase_dom"/>
</dbReference>
<dbReference type="EMBL" id="JAHLQT010031855">
    <property type="protein sequence ID" value="KAG7159885.1"/>
    <property type="molecule type" value="Genomic_DNA"/>
</dbReference>
<keyword evidence="6" id="KW-1185">Reference proteome</keyword>
<feature type="domain" description="Protein kinase" evidence="4">
    <location>
        <begin position="147"/>
        <end position="372"/>
    </location>
</feature>
<dbReference type="PROSITE" id="PS50011">
    <property type="entry name" value="PROTEIN_KINASE_DOM"/>
    <property type="match status" value="1"/>
</dbReference>
<evidence type="ECO:0000256" key="2">
    <source>
        <dbReference type="ARBA" id="ARBA00022840"/>
    </source>
</evidence>
<keyword evidence="1" id="KW-0547">Nucleotide-binding</keyword>
<evidence type="ECO:0000313" key="6">
    <source>
        <dbReference type="Proteomes" id="UP000747542"/>
    </source>
</evidence>
<gene>
    <name evidence="5" type="primary">Matk-L3</name>
    <name evidence="5" type="ORF">Hamer_G031576</name>
</gene>
<feature type="region of interest" description="Disordered" evidence="3">
    <location>
        <begin position="1"/>
        <end position="32"/>
    </location>
</feature>
<dbReference type="GO" id="GO:0002009">
    <property type="term" value="P:morphogenesis of an epithelium"/>
    <property type="evidence" value="ECO:0007669"/>
    <property type="project" value="UniProtKB-ARBA"/>
</dbReference>
<organism evidence="5 6">
    <name type="scientific">Homarus americanus</name>
    <name type="common">American lobster</name>
    <dbReference type="NCBI Taxonomy" id="6706"/>
    <lineage>
        <taxon>Eukaryota</taxon>
        <taxon>Metazoa</taxon>
        <taxon>Ecdysozoa</taxon>
        <taxon>Arthropoda</taxon>
        <taxon>Crustacea</taxon>
        <taxon>Multicrustacea</taxon>
        <taxon>Malacostraca</taxon>
        <taxon>Eumalacostraca</taxon>
        <taxon>Eucarida</taxon>
        <taxon>Decapoda</taxon>
        <taxon>Pleocyemata</taxon>
        <taxon>Astacidea</taxon>
        <taxon>Nephropoidea</taxon>
        <taxon>Nephropidae</taxon>
        <taxon>Homarus</taxon>
    </lineage>
</organism>
<dbReference type="InterPro" id="IPR011009">
    <property type="entry name" value="Kinase-like_dom_sf"/>
</dbReference>
<dbReference type="AlphaFoldDB" id="A0A8J5JLI4"/>
<dbReference type="GO" id="GO:0005524">
    <property type="term" value="F:ATP binding"/>
    <property type="evidence" value="ECO:0007669"/>
    <property type="project" value="UniProtKB-KW"/>
</dbReference>
<dbReference type="Gene3D" id="1.10.510.10">
    <property type="entry name" value="Transferase(Phosphotransferase) domain 1"/>
    <property type="match status" value="1"/>
</dbReference>
<dbReference type="GO" id="GO:0004672">
    <property type="term" value="F:protein kinase activity"/>
    <property type="evidence" value="ECO:0007669"/>
    <property type="project" value="InterPro"/>
</dbReference>
<dbReference type="SMART" id="SM00220">
    <property type="entry name" value="S_TKc"/>
    <property type="match status" value="1"/>
</dbReference>
<dbReference type="InterPro" id="IPR008271">
    <property type="entry name" value="Ser/Thr_kinase_AS"/>
</dbReference>
<keyword evidence="5" id="KW-0808">Transferase</keyword>
<dbReference type="Pfam" id="PF00069">
    <property type="entry name" value="Pkinase"/>
    <property type="match status" value="1"/>
</dbReference>